<dbReference type="GO" id="GO:0015420">
    <property type="term" value="F:ABC-type vitamin B12 transporter activity"/>
    <property type="evidence" value="ECO:0007669"/>
    <property type="project" value="UniProtKB-EC"/>
</dbReference>
<sequence length="250" mass="28266">MMDVDNLEFNYKSGNVLKDIGFELYHGEILAILGPNGVGKTTLLRCINNILPPKKGIIKVEDEEILSMKNDEIARRLGYVPQRSEVGRLTAFDAILLGRKPHMGFHVKDKDIKIVNFVINKLELEELSLRNINELSGGELQKVMFARALVQEPKVLLLDEPTSSLDLKNQLGILKTVRQTVDENQISAVFTMHDLNLALRFADRYVLVKNGRVFKHGGSDIITPENIEQVYEVKVDVEYINGYHIVIPSD</sequence>
<dbReference type="GO" id="GO:0016887">
    <property type="term" value="F:ATP hydrolysis activity"/>
    <property type="evidence" value="ECO:0007669"/>
    <property type="project" value="InterPro"/>
</dbReference>
<evidence type="ECO:0000313" key="12">
    <source>
        <dbReference type="Proteomes" id="UP000000391"/>
    </source>
</evidence>
<evidence type="ECO:0000256" key="8">
    <source>
        <dbReference type="ARBA" id="ARBA00073649"/>
    </source>
</evidence>
<evidence type="ECO:0000256" key="2">
    <source>
        <dbReference type="ARBA" id="ARBA00022448"/>
    </source>
</evidence>
<dbReference type="PROSITE" id="PS50893">
    <property type="entry name" value="ABC_TRANSPORTER_2"/>
    <property type="match status" value="1"/>
</dbReference>
<name>D7E9Q1_METEZ</name>
<dbReference type="Gene3D" id="3.40.50.300">
    <property type="entry name" value="P-loop containing nucleotide triphosphate hydrolases"/>
    <property type="match status" value="1"/>
</dbReference>
<evidence type="ECO:0000259" key="10">
    <source>
        <dbReference type="PROSITE" id="PS50893"/>
    </source>
</evidence>
<proteinExistence type="inferred from homology"/>
<dbReference type="AlphaFoldDB" id="D7E9Q1"/>
<dbReference type="InterPro" id="IPR027417">
    <property type="entry name" value="P-loop_NTPase"/>
</dbReference>
<dbReference type="PROSITE" id="PS00211">
    <property type="entry name" value="ABC_TRANSPORTER_1"/>
    <property type="match status" value="1"/>
</dbReference>
<gene>
    <name evidence="11" type="ordered locus">Metev_1470</name>
</gene>
<organism evidence="11 12">
    <name type="scientific">Methanohalobium evestigatum (strain ATCC BAA-1072 / DSM 3721 / NBRC 107634 / OCM 161 / Z-7303)</name>
    <dbReference type="NCBI Taxonomy" id="644295"/>
    <lineage>
        <taxon>Archaea</taxon>
        <taxon>Methanobacteriati</taxon>
        <taxon>Methanobacteriota</taxon>
        <taxon>Stenosarchaea group</taxon>
        <taxon>Methanomicrobia</taxon>
        <taxon>Methanosarcinales</taxon>
        <taxon>Methanosarcinaceae</taxon>
        <taxon>Methanohalobium</taxon>
    </lineage>
</organism>
<evidence type="ECO:0000256" key="1">
    <source>
        <dbReference type="ARBA" id="ARBA00005417"/>
    </source>
</evidence>
<evidence type="ECO:0000256" key="7">
    <source>
        <dbReference type="ARBA" id="ARBA00066387"/>
    </source>
</evidence>
<comment type="function">
    <text evidence="6">Required for corrinoid utilization. Probably part of the ABC transporter complex BtuCDF involved in cobalamin (vitamin B12) import. Probably responsible for energy coupling to the transport system.</text>
</comment>
<dbReference type="STRING" id="644295.Metev_1470"/>
<dbReference type="GO" id="GO:0005524">
    <property type="term" value="F:ATP binding"/>
    <property type="evidence" value="ECO:0007669"/>
    <property type="project" value="UniProtKB-KW"/>
</dbReference>
<comment type="similarity">
    <text evidence="1">Belongs to the ABC transporter superfamily.</text>
</comment>
<dbReference type="PANTHER" id="PTHR42734">
    <property type="entry name" value="METAL TRANSPORT SYSTEM ATP-BINDING PROTEIN TM_0124-RELATED"/>
    <property type="match status" value="1"/>
</dbReference>
<dbReference type="RefSeq" id="WP_013194888.1">
    <property type="nucleotide sequence ID" value="NC_014253.1"/>
</dbReference>
<dbReference type="GeneID" id="9347110"/>
<dbReference type="SMART" id="SM00382">
    <property type="entry name" value="AAA"/>
    <property type="match status" value="1"/>
</dbReference>
<dbReference type="EC" id="7.6.2.8" evidence="7"/>
<dbReference type="InterPro" id="IPR003593">
    <property type="entry name" value="AAA+_ATPase"/>
</dbReference>
<dbReference type="InterPro" id="IPR017871">
    <property type="entry name" value="ABC_transporter-like_CS"/>
</dbReference>
<evidence type="ECO:0000256" key="4">
    <source>
        <dbReference type="ARBA" id="ARBA00022840"/>
    </source>
</evidence>
<dbReference type="Pfam" id="PF00005">
    <property type="entry name" value="ABC_tran"/>
    <property type="match status" value="1"/>
</dbReference>
<reference evidence="11 12" key="1">
    <citation type="submission" date="2010-06" db="EMBL/GenBank/DDBJ databases">
        <title>Complete sequence chromosome of Methanohalobium evestigatum Z-7303.</title>
        <authorList>
            <consortium name="US DOE Joint Genome Institute"/>
            <person name="Lucas S."/>
            <person name="Copeland A."/>
            <person name="Lapidus A."/>
            <person name="Cheng J.-F."/>
            <person name="Bruce D."/>
            <person name="Goodwin L."/>
            <person name="Pitluck S."/>
            <person name="Saunders E."/>
            <person name="Detter J.C."/>
            <person name="Han C."/>
            <person name="Tapia R."/>
            <person name="Land M."/>
            <person name="Hauser L."/>
            <person name="Kyrpides N."/>
            <person name="Mikhailova N."/>
            <person name="Sieprawska-Lupa M."/>
            <person name="Whitman W.B."/>
            <person name="Anderson I."/>
            <person name="Woyke T."/>
        </authorList>
    </citation>
    <scope>NUCLEOTIDE SEQUENCE [LARGE SCALE GENOMIC DNA]</scope>
    <source>
        <strain evidence="12">ATCC BAA-1072 / DSM 3721 / NBRC 107634 / OCM 161 / Z-7303</strain>
    </source>
</reference>
<dbReference type="KEGG" id="mev:Metev_1470"/>
<dbReference type="Proteomes" id="UP000000391">
    <property type="component" value="Chromosome"/>
</dbReference>
<accession>D7E9Q1</accession>
<evidence type="ECO:0000313" key="11">
    <source>
        <dbReference type="EMBL" id="ADI74323.1"/>
    </source>
</evidence>
<dbReference type="SUPFAM" id="SSF52540">
    <property type="entry name" value="P-loop containing nucleoside triphosphate hydrolases"/>
    <property type="match status" value="1"/>
</dbReference>
<protein>
    <recommendedName>
        <fullName evidence="8">Cobalamin import ATP-binding protein BtuD</fullName>
        <ecNumber evidence="7">7.6.2.8</ecNumber>
    </recommendedName>
    <alternativeName>
        <fullName evidence="9">Vitamin B12-transporting ATPase</fullName>
    </alternativeName>
</protein>
<evidence type="ECO:0000256" key="6">
    <source>
        <dbReference type="ARBA" id="ARBA00058960"/>
    </source>
</evidence>
<keyword evidence="2" id="KW-0813">Transport</keyword>
<dbReference type="InterPro" id="IPR050153">
    <property type="entry name" value="Metal_Ion_Import_ABC"/>
</dbReference>
<dbReference type="InterPro" id="IPR003439">
    <property type="entry name" value="ABC_transporter-like_ATP-bd"/>
</dbReference>
<dbReference type="FunFam" id="3.40.50.300:FF:000134">
    <property type="entry name" value="Iron-enterobactin ABC transporter ATP-binding protein"/>
    <property type="match status" value="1"/>
</dbReference>
<dbReference type="HOGENOM" id="CLU_000604_1_11_2"/>
<dbReference type="OrthoDB" id="24644at2157"/>
<dbReference type="CDD" id="cd03214">
    <property type="entry name" value="ABC_Iron-Siderophores_B12_Hemin"/>
    <property type="match status" value="1"/>
</dbReference>
<dbReference type="EMBL" id="CP002069">
    <property type="protein sequence ID" value="ADI74323.1"/>
    <property type="molecule type" value="Genomic_DNA"/>
</dbReference>
<feature type="domain" description="ABC transporter" evidence="10">
    <location>
        <begin position="2"/>
        <end position="235"/>
    </location>
</feature>
<dbReference type="PANTHER" id="PTHR42734:SF6">
    <property type="entry name" value="MOLYBDATE IMPORT ATP-BINDING PROTEIN MOLC"/>
    <property type="match status" value="1"/>
</dbReference>
<evidence type="ECO:0000256" key="5">
    <source>
        <dbReference type="ARBA" id="ARBA00050590"/>
    </source>
</evidence>
<keyword evidence="4" id="KW-0067">ATP-binding</keyword>
<keyword evidence="3" id="KW-0547">Nucleotide-binding</keyword>
<evidence type="ECO:0000256" key="3">
    <source>
        <dbReference type="ARBA" id="ARBA00022741"/>
    </source>
</evidence>
<comment type="catalytic activity">
    <reaction evidence="5">
        <text>an R-cob(III)alamin(out) + ATP + H2O = an R-cob(III)alamin(in) + ADP + phosphate + H(+)</text>
        <dbReference type="Rhea" id="RHEA:17873"/>
        <dbReference type="ChEBI" id="CHEBI:15377"/>
        <dbReference type="ChEBI" id="CHEBI:15378"/>
        <dbReference type="ChEBI" id="CHEBI:30616"/>
        <dbReference type="ChEBI" id="CHEBI:43474"/>
        <dbReference type="ChEBI" id="CHEBI:140785"/>
        <dbReference type="ChEBI" id="CHEBI:456216"/>
        <dbReference type="EC" id="7.6.2.8"/>
    </reaction>
</comment>
<evidence type="ECO:0000256" key="9">
    <source>
        <dbReference type="ARBA" id="ARBA00077139"/>
    </source>
</evidence>
<keyword evidence="12" id="KW-1185">Reference proteome</keyword>